<keyword evidence="1" id="KW-1133">Transmembrane helix</keyword>
<evidence type="ECO:0000313" key="3">
    <source>
        <dbReference type="EMBL" id="EUJ30651.1"/>
    </source>
</evidence>
<dbReference type="PROSITE" id="PS50887">
    <property type="entry name" value="GGDEF"/>
    <property type="match status" value="1"/>
</dbReference>
<keyword evidence="4" id="KW-1185">Reference proteome</keyword>
<organism evidence="3 4">
    <name type="scientific">Listeria floridensis FSL S10-1187</name>
    <dbReference type="NCBI Taxonomy" id="1265817"/>
    <lineage>
        <taxon>Bacteria</taxon>
        <taxon>Bacillati</taxon>
        <taxon>Bacillota</taxon>
        <taxon>Bacilli</taxon>
        <taxon>Bacillales</taxon>
        <taxon>Listeriaceae</taxon>
        <taxon>Listeria</taxon>
    </lineage>
</organism>
<protein>
    <submittedName>
        <fullName evidence="3">Diguanylate cyclase domain-containing protein</fullName>
    </submittedName>
</protein>
<dbReference type="PANTHER" id="PTHR45138">
    <property type="entry name" value="REGULATORY COMPONENTS OF SENSORY TRANSDUCTION SYSTEM"/>
    <property type="match status" value="1"/>
</dbReference>
<feature type="transmembrane region" description="Helical" evidence="1">
    <location>
        <begin position="112"/>
        <end position="134"/>
    </location>
</feature>
<dbReference type="InterPro" id="IPR050469">
    <property type="entry name" value="Diguanylate_Cyclase"/>
</dbReference>
<feature type="transmembrane region" description="Helical" evidence="1">
    <location>
        <begin position="78"/>
        <end position="100"/>
    </location>
</feature>
<feature type="transmembrane region" description="Helical" evidence="1">
    <location>
        <begin position="141"/>
        <end position="163"/>
    </location>
</feature>
<dbReference type="Proteomes" id="UP000019249">
    <property type="component" value="Unassembled WGS sequence"/>
</dbReference>
<sequence length="354" mass="40736">MILIDFFDFLRTLSFGFANISVLVFGYFLLARVTQFQFNRQPDFQIKFMAVLFSAIFGFFLMNISLSAGGYRIVDLEWIFIILNFFYFGAPTAFFTSLIIGVERFLANDPEIATTYLLMYLGTAIIQLIVMPLVKRYNSELVRLLIIFAATYIPLVFASVLIIPSTTNSILFEIVIYSVLGAFTCYYIVTDLTKIGKRFNFFEQTSKFDFLTKIGNRYSYDLRIEQLCKQNRFYLFLLDIDHFKLINDQYGHDIGDLALKLFAEKLTRMYPDSVYRLGGDEFAIVLDYSSPFNIEAAKRTIKNEIKTIAIDLPNNETLSLSTSVGAAQAFPGISANELYRMVDQKLYEDKKTKI</sequence>
<comment type="caution">
    <text evidence="3">The sequence shown here is derived from an EMBL/GenBank/DDBJ whole genome shotgun (WGS) entry which is preliminary data.</text>
</comment>
<dbReference type="InterPro" id="IPR000160">
    <property type="entry name" value="GGDEF_dom"/>
</dbReference>
<dbReference type="SUPFAM" id="SSF55073">
    <property type="entry name" value="Nucleotide cyclase"/>
    <property type="match status" value="1"/>
</dbReference>
<dbReference type="RefSeq" id="WP_036097634.1">
    <property type="nucleotide sequence ID" value="NZ_AODF01000022.1"/>
</dbReference>
<dbReference type="NCBIfam" id="TIGR00254">
    <property type="entry name" value="GGDEF"/>
    <property type="match status" value="1"/>
</dbReference>
<gene>
    <name evidence="3" type="ORF">MFLO_10323</name>
</gene>
<feature type="domain" description="GGDEF" evidence="2">
    <location>
        <begin position="231"/>
        <end position="354"/>
    </location>
</feature>
<evidence type="ECO:0000313" key="4">
    <source>
        <dbReference type="Proteomes" id="UP000019249"/>
    </source>
</evidence>
<accession>A0ABN0RE31</accession>
<evidence type="ECO:0000259" key="2">
    <source>
        <dbReference type="PROSITE" id="PS50887"/>
    </source>
</evidence>
<feature type="transmembrane region" description="Helical" evidence="1">
    <location>
        <begin position="12"/>
        <end position="34"/>
    </location>
</feature>
<reference evidence="3 4" key="1">
    <citation type="journal article" date="2014" name="Int. J. Syst. Evol. Microbiol.">
        <title>Listeria floridensis sp. nov., Listeria aquatica sp. nov., Listeria cornellensis sp. nov., Listeria riparia sp. nov. and Listeria grandensis sp. nov., from agricultural and natural environments.</title>
        <authorList>
            <person name="den Bakker H.C."/>
            <person name="Warchocki S."/>
            <person name="Wright E.M."/>
            <person name="Allred A.F."/>
            <person name="Ahlstrom C."/>
            <person name="Manuel C.S."/>
            <person name="Stasiewicz M.J."/>
            <person name="Burrell A."/>
            <person name="Roof S."/>
            <person name="Strawn L."/>
            <person name="Fortes E.D."/>
            <person name="Nightingale K.K."/>
            <person name="Kephart D."/>
            <person name="Wiedmann M."/>
        </authorList>
    </citation>
    <scope>NUCLEOTIDE SEQUENCE [LARGE SCALE GENOMIC DNA]</scope>
    <source>
        <strain evidence="3 4">FSL S10-1187</strain>
    </source>
</reference>
<name>A0ABN0RE31_9LIST</name>
<dbReference type="EMBL" id="AODF01000022">
    <property type="protein sequence ID" value="EUJ30651.1"/>
    <property type="molecule type" value="Genomic_DNA"/>
</dbReference>
<dbReference type="InterPro" id="IPR029787">
    <property type="entry name" value="Nucleotide_cyclase"/>
</dbReference>
<dbReference type="PANTHER" id="PTHR45138:SF9">
    <property type="entry name" value="DIGUANYLATE CYCLASE DGCM-RELATED"/>
    <property type="match status" value="1"/>
</dbReference>
<feature type="transmembrane region" description="Helical" evidence="1">
    <location>
        <begin position="169"/>
        <end position="189"/>
    </location>
</feature>
<keyword evidence="1" id="KW-0472">Membrane</keyword>
<proteinExistence type="predicted"/>
<evidence type="ECO:0000256" key="1">
    <source>
        <dbReference type="SAM" id="Phobius"/>
    </source>
</evidence>
<dbReference type="InterPro" id="IPR043128">
    <property type="entry name" value="Rev_trsase/Diguanyl_cyclase"/>
</dbReference>
<keyword evidence="1" id="KW-0812">Transmembrane</keyword>
<dbReference type="Pfam" id="PF00990">
    <property type="entry name" value="GGDEF"/>
    <property type="match status" value="1"/>
</dbReference>
<dbReference type="SMART" id="SM00267">
    <property type="entry name" value="GGDEF"/>
    <property type="match status" value="1"/>
</dbReference>
<feature type="transmembrane region" description="Helical" evidence="1">
    <location>
        <begin position="46"/>
        <end position="66"/>
    </location>
</feature>
<dbReference type="Gene3D" id="3.30.70.270">
    <property type="match status" value="1"/>
</dbReference>
<dbReference type="CDD" id="cd01949">
    <property type="entry name" value="GGDEF"/>
    <property type="match status" value="1"/>
</dbReference>